<reference evidence="13 14" key="1">
    <citation type="submission" date="2018-10" db="EMBL/GenBank/DDBJ databases">
        <authorList>
            <person name="Jung H.S."/>
            <person name="Jeon C.O."/>
        </authorList>
    </citation>
    <scope>NUCLEOTIDE SEQUENCE [LARGE SCALE GENOMIC DNA]</scope>
    <source>
        <strain evidence="13 14">MA-7-27</strain>
    </source>
</reference>
<evidence type="ECO:0000256" key="10">
    <source>
        <dbReference type="SAM" id="MobiDB-lite"/>
    </source>
</evidence>
<feature type="compositionally biased region" description="Pro residues" evidence="10">
    <location>
        <begin position="78"/>
        <end position="91"/>
    </location>
</feature>
<keyword evidence="9" id="KW-0472">Membrane</keyword>
<gene>
    <name evidence="13" type="ORF">D9R08_08770</name>
</gene>
<dbReference type="GO" id="GO:0031992">
    <property type="term" value="F:energy transducer activity"/>
    <property type="evidence" value="ECO:0007669"/>
    <property type="project" value="TreeGrafter"/>
</dbReference>
<evidence type="ECO:0000256" key="6">
    <source>
        <dbReference type="ARBA" id="ARBA00022692"/>
    </source>
</evidence>
<dbReference type="PANTHER" id="PTHR33446:SF2">
    <property type="entry name" value="PROTEIN TONB"/>
    <property type="match status" value="1"/>
</dbReference>
<evidence type="ECO:0000256" key="9">
    <source>
        <dbReference type="ARBA" id="ARBA00023136"/>
    </source>
</evidence>
<proteinExistence type="inferred from homology"/>
<feature type="region of interest" description="Disordered" evidence="10">
    <location>
        <begin position="64"/>
        <end position="112"/>
    </location>
</feature>
<evidence type="ECO:0000313" key="13">
    <source>
        <dbReference type="EMBL" id="RMA42852.1"/>
    </source>
</evidence>
<dbReference type="GO" id="GO:0055085">
    <property type="term" value="P:transmembrane transport"/>
    <property type="evidence" value="ECO:0007669"/>
    <property type="project" value="InterPro"/>
</dbReference>
<dbReference type="SUPFAM" id="SSF74653">
    <property type="entry name" value="TolA/TonB C-terminal domain"/>
    <property type="match status" value="1"/>
</dbReference>
<dbReference type="GO" id="GO:0098797">
    <property type="term" value="C:plasma membrane protein complex"/>
    <property type="evidence" value="ECO:0007669"/>
    <property type="project" value="TreeGrafter"/>
</dbReference>
<accession>A0A3L9Y381</accession>
<keyword evidence="3" id="KW-0813">Transport</keyword>
<dbReference type="AlphaFoldDB" id="A0A3L9Y381"/>
<dbReference type="OrthoDB" id="7722272at2"/>
<evidence type="ECO:0000259" key="12">
    <source>
        <dbReference type="PROSITE" id="PS52015"/>
    </source>
</evidence>
<dbReference type="Proteomes" id="UP000281343">
    <property type="component" value="Unassembled WGS sequence"/>
</dbReference>
<dbReference type="InterPro" id="IPR006260">
    <property type="entry name" value="TonB/TolA_C"/>
</dbReference>
<evidence type="ECO:0000256" key="7">
    <source>
        <dbReference type="ARBA" id="ARBA00022927"/>
    </source>
</evidence>
<feature type="domain" description="TonB C-terminal" evidence="12">
    <location>
        <begin position="228"/>
        <end position="317"/>
    </location>
</feature>
<sequence>MNRLLQIPAFLTVSVAVHAAVFVQLSDGAASRSDASGAVETTFQAASGEMAELVARWTTPPDVAQPAALAPPSLLHLPIPPTPPDPAPRPATPDTLRQQTLPEPMPTVPNAETRLSTLPDIRVANLTSPEFQNAPHTALPPPEIVRRAGQPELAPPPISDTTPRLVPDAISPLAIAQSDRPVARPERPQAPAPSTAAQARQTAGEPRGDVARGNLRQASDTAISASQRQRLVAGWGAQIHARIERRRPSVDGQGAVTLRLNIGRDGHLQSLSLIVSSGNPEIDEAGIRAVRSAGRFPAAPDGLSEQSYRFDLPIRFR</sequence>
<comment type="similarity">
    <text evidence="2">Belongs to the TonB family.</text>
</comment>
<evidence type="ECO:0000313" key="14">
    <source>
        <dbReference type="Proteomes" id="UP000281343"/>
    </source>
</evidence>
<dbReference type="PROSITE" id="PS52015">
    <property type="entry name" value="TONB_CTD"/>
    <property type="match status" value="1"/>
</dbReference>
<evidence type="ECO:0000256" key="8">
    <source>
        <dbReference type="ARBA" id="ARBA00022989"/>
    </source>
</evidence>
<dbReference type="NCBIfam" id="TIGR01352">
    <property type="entry name" value="tonB_Cterm"/>
    <property type="match status" value="1"/>
</dbReference>
<protein>
    <submittedName>
        <fullName evidence="13">TonB family protein</fullName>
    </submittedName>
</protein>
<keyword evidence="14" id="KW-1185">Reference proteome</keyword>
<name>A0A3L9Y381_9RHOB</name>
<dbReference type="EMBL" id="RCNT01000003">
    <property type="protein sequence ID" value="RMA42852.1"/>
    <property type="molecule type" value="Genomic_DNA"/>
</dbReference>
<comment type="caution">
    <text evidence="13">The sequence shown here is derived from an EMBL/GenBank/DDBJ whole genome shotgun (WGS) entry which is preliminary data.</text>
</comment>
<keyword evidence="7" id="KW-0653">Protein transport</keyword>
<evidence type="ECO:0000256" key="5">
    <source>
        <dbReference type="ARBA" id="ARBA00022519"/>
    </source>
</evidence>
<keyword evidence="4" id="KW-1003">Cell membrane</keyword>
<feature type="region of interest" description="Disordered" evidence="10">
    <location>
        <begin position="131"/>
        <end position="213"/>
    </location>
</feature>
<feature type="signal peptide" evidence="11">
    <location>
        <begin position="1"/>
        <end position="19"/>
    </location>
</feature>
<evidence type="ECO:0000256" key="4">
    <source>
        <dbReference type="ARBA" id="ARBA00022475"/>
    </source>
</evidence>
<evidence type="ECO:0000256" key="2">
    <source>
        <dbReference type="ARBA" id="ARBA00006555"/>
    </source>
</evidence>
<keyword evidence="5" id="KW-0997">Cell inner membrane</keyword>
<evidence type="ECO:0000256" key="1">
    <source>
        <dbReference type="ARBA" id="ARBA00004383"/>
    </source>
</evidence>
<dbReference type="InterPro" id="IPR051045">
    <property type="entry name" value="TonB-dependent_transducer"/>
</dbReference>
<feature type="chain" id="PRO_5018210657" evidence="11">
    <location>
        <begin position="20"/>
        <end position="317"/>
    </location>
</feature>
<dbReference type="PANTHER" id="PTHR33446">
    <property type="entry name" value="PROTEIN TONB-RELATED"/>
    <property type="match status" value="1"/>
</dbReference>
<evidence type="ECO:0000256" key="11">
    <source>
        <dbReference type="SAM" id="SignalP"/>
    </source>
</evidence>
<keyword evidence="11" id="KW-0732">Signal</keyword>
<feature type="compositionally biased region" description="Low complexity" evidence="10">
    <location>
        <begin position="192"/>
        <end position="203"/>
    </location>
</feature>
<keyword evidence="6" id="KW-0812">Transmembrane</keyword>
<evidence type="ECO:0000256" key="3">
    <source>
        <dbReference type="ARBA" id="ARBA00022448"/>
    </source>
</evidence>
<dbReference type="InterPro" id="IPR037682">
    <property type="entry name" value="TonB_C"/>
</dbReference>
<comment type="subcellular location">
    <subcellularLocation>
        <location evidence="1">Cell inner membrane</location>
        <topology evidence="1">Single-pass membrane protein</topology>
        <orientation evidence="1">Periplasmic side</orientation>
    </subcellularLocation>
</comment>
<dbReference type="Pfam" id="PF13103">
    <property type="entry name" value="TonB_2"/>
    <property type="match status" value="1"/>
</dbReference>
<feature type="compositionally biased region" description="Low complexity" evidence="10">
    <location>
        <begin position="66"/>
        <end position="77"/>
    </location>
</feature>
<dbReference type="RefSeq" id="WP_121897638.1">
    <property type="nucleotide sequence ID" value="NZ_RCNT01000003.1"/>
</dbReference>
<dbReference type="GO" id="GO:0015031">
    <property type="term" value="P:protein transport"/>
    <property type="evidence" value="ECO:0007669"/>
    <property type="project" value="UniProtKB-KW"/>
</dbReference>
<keyword evidence="8" id="KW-1133">Transmembrane helix</keyword>
<dbReference type="Gene3D" id="3.30.1150.10">
    <property type="match status" value="1"/>
</dbReference>
<organism evidence="13 14">
    <name type="scientific">Rhodophyticola porphyridii</name>
    <dbReference type="NCBI Taxonomy" id="1852017"/>
    <lineage>
        <taxon>Bacteria</taxon>
        <taxon>Pseudomonadati</taxon>
        <taxon>Pseudomonadota</taxon>
        <taxon>Alphaproteobacteria</taxon>
        <taxon>Rhodobacterales</taxon>
        <taxon>Roseobacteraceae</taxon>
        <taxon>Rhodophyticola</taxon>
    </lineage>
</organism>